<dbReference type="EMBL" id="CP116942">
    <property type="protein sequence ID" value="WCO67030.1"/>
    <property type="molecule type" value="Genomic_DNA"/>
</dbReference>
<gene>
    <name evidence="11" type="primary">thpD</name>
    <name evidence="11" type="ORF">PO878_21295</name>
</gene>
<keyword evidence="6" id="KW-0223">Dioxygenase</keyword>
<dbReference type="GO" id="GO:0005506">
    <property type="term" value="F:iron ion binding"/>
    <property type="evidence" value="ECO:0007669"/>
    <property type="project" value="UniProtKB-ARBA"/>
</dbReference>
<evidence type="ECO:0000256" key="6">
    <source>
        <dbReference type="ARBA" id="ARBA00022964"/>
    </source>
</evidence>
<evidence type="ECO:0000256" key="3">
    <source>
        <dbReference type="ARBA" id="ARBA00007851"/>
    </source>
</evidence>
<evidence type="ECO:0000313" key="12">
    <source>
        <dbReference type="Proteomes" id="UP001216390"/>
    </source>
</evidence>
<dbReference type="KEGG" id="ima:PO878_21295"/>
<evidence type="ECO:0000256" key="9">
    <source>
        <dbReference type="ARBA" id="ARBA00049228"/>
    </source>
</evidence>
<comment type="similarity">
    <text evidence="3">Belongs to the PhyH family. EctD subfamily.</text>
</comment>
<evidence type="ECO:0000256" key="5">
    <source>
        <dbReference type="ARBA" id="ARBA00022723"/>
    </source>
</evidence>
<reference evidence="11" key="1">
    <citation type="submission" date="2023-01" db="EMBL/GenBank/DDBJ databases">
        <title>The diversity of Class Acidimicrobiia in South China Sea sediment environments and the proposal of Iamia marina sp. nov., a novel species of the genus Iamia.</title>
        <authorList>
            <person name="He Y."/>
            <person name="Tian X."/>
        </authorList>
    </citation>
    <scope>NUCLEOTIDE SEQUENCE</scope>
    <source>
        <strain evidence="11">DSM 19957</strain>
    </source>
</reference>
<sequence length="299" mass="33090">MTTLTPTEPRVDAYPTRGVEAATITPRLDPVVHGDLRGPLEPEHLRTFEDTGVLVIPNLLSNKLVAALDDEVSALAEDDDVRSREEAVLEPGGGALRSLFAVHELDGLLGAFTKDHQLVRIARQLLGSDVYIHQSRINLKPGFRGKEFYWHSDFETWHAEDGMPRMRAVSASVLLTPNNPWNGPLLTMAGSHKWFTSCVGETPPEHFRESLRKQEIGVPDDDSLRELARRGQIQQALGPAGTVVFFECNVMHGSNGNISPDPRRNVFLVFNSVENALEEPFAAPAPRPEHIASRTFDPV</sequence>
<keyword evidence="5" id="KW-0479">Metal-binding</keyword>
<keyword evidence="8" id="KW-0408">Iron</keyword>
<keyword evidence="7 11" id="KW-0560">Oxidoreductase</keyword>
<dbReference type="AlphaFoldDB" id="A0AAF0BVR0"/>
<dbReference type="NCBIfam" id="TIGR02408">
    <property type="entry name" value="ectoine_ThpD"/>
    <property type="match status" value="1"/>
</dbReference>
<name>A0AAF0BVR0_9ACTN</name>
<evidence type="ECO:0000256" key="2">
    <source>
        <dbReference type="ARBA" id="ARBA00004063"/>
    </source>
</evidence>
<dbReference type="InterPro" id="IPR012774">
    <property type="entry name" value="EctD"/>
</dbReference>
<dbReference type="InterPro" id="IPR008775">
    <property type="entry name" value="Phytyl_CoA_dOase-like"/>
</dbReference>
<organism evidence="11 12">
    <name type="scientific">Iamia majanohamensis</name>
    <dbReference type="NCBI Taxonomy" id="467976"/>
    <lineage>
        <taxon>Bacteria</taxon>
        <taxon>Bacillati</taxon>
        <taxon>Actinomycetota</taxon>
        <taxon>Acidimicrobiia</taxon>
        <taxon>Acidimicrobiales</taxon>
        <taxon>Iamiaceae</taxon>
        <taxon>Iamia</taxon>
    </lineage>
</organism>
<dbReference type="SUPFAM" id="SSF51197">
    <property type="entry name" value="Clavaminate synthase-like"/>
    <property type="match status" value="1"/>
</dbReference>
<dbReference type="EC" id="1.14.11.55" evidence="10"/>
<dbReference type="PANTHER" id="PTHR20883:SF48">
    <property type="entry name" value="ECTOINE DIOXYGENASE"/>
    <property type="match status" value="1"/>
</dbReference>
<comment type="catalytic activity">
    <reaction evidence="9">
        <text>L-ectoine + 2-oxoglutarate + O2 = 5-hydroxyectoine + succinate + CO2</text>
        <dbReference type="Rhea" id="RHEA:45740"/>
        <dbReference type="ChEBI" id="CHEBI:15379"/>
        <dbReference type="ChEBI" id="CHEBI:16526"/>
        <dbReference type="ChEBI" id="CHEBI:16810"/>
        <dbReference type="ChEBI" id="CHEBI:30031"/>
        <dbReference type="ChEBI" id="CHEBI:58515"/>
        <dbReference type="ChEBI" id="CHEBI:85413"/>
        <dbReference type="EC" id="1.14.11.55"/>
    </reaction>
</comment>
<accession>A0AAF0BVR0</accession>
<dbReference type="Pfam" id="PF05721">
    <property type="entry name" value="PhyH"/>
    <property type="match status" value="1"/>
</dbReference>
<comment type="subunit">
    <text evidence="4">Homodimer.</text>
</comment>
<comment type="cofactor">
    <cofactor evidence="1">
        <name>Fe(2+)</name>
        <dbReference type="ChEBI" id="CHEBI:29033"/>
    </cofactor>
</comment>
<evidence type="ECO:0000313" key="11">
    <source>
        <dbReference type="EMBL" id="WCO67030.1"/>
    </source>
</evidence>
<dbReference type="Proteomes" id="UP001216390">
    <property type="component" value="Chromosome"/>
</dbReference>
<dbReference type="RefSeq" id="WP_272736552.1">
    <property type="nucleotide sequence ID" value="NZ_CP116942.1"/>
</dbReference>
<evidence type="ECO:0000256" key="7">
    <source>
        <dbReference type="ARBA" id="ARBA00023002"/>
    </source>
</evidence>
<proteinExistence type="inferred from homology"/>
<keyword evidence="12" id="KW-1185">Reference proteome</keyword>
<evidence type="ECO:0000256" key="1">
    <source>
        <dbReference type="ARBA" id="ARBA00001954"/>
    </source>
</evidence>
<dbReference type="PANTHER" id="PTHR20883">
    <property type="entry name" value="PHYTANOYL-COA DIOXYGENASE DOMAIN CONTAINING 1"/>
    <property type="match status" value="1"/>
</dbReference>
<comment type="function">
    <text evidence="2">Involved in the biosynthesis of 5-hydroxyectoine, called compatible solute, which helps organisms to survive extreme osmotic stress by acting as a highly soluble organic osmolyte. Catalyzes the 2-oxoglutarate-dependent selective hydroxylation of L-ectoine to yield (4S,5S)-5-hydroxyectoine.</text>
</comment>
<dbReference type="GO" id="GO:0016706">
    <property type="term" value="F:2-oxoglutarate-dependent dioxygenase activity"/>
    <property type="evidence" value="ECO:0007669"/>
    <property type="project" value="InterPro"/>
</dbReference>
<evidence type="ECO:0000256" key="8">
    <source>
        <dbReference type="ARBA" id="ARBA00023004"/>
    </source>
</evidence>
<protein>
    <recommendedName>
        <fullName evidence="10">Ectoine hydroxylase</fullName>
        <ecNumber evidence="10">1.14.11.55</ecNumber>
    </recommendedName>
</protein>
<evidence type="ECO:0000256" key="10">
    <source>
        <dbReference type="NCBIfam" id="TIGR02408"/>
    </source>
</evidence>
<dbReference type="Gene3D" id="2.60.120.620">
    <property type="entry name" value="q2cbj1_9rhob like domain"/>
    <property type="match status" value="1"/>
</dbReference>
<evidence type="ECO:0000256" key="4">
    <source>
        <dbReference type="ARBA" id="ARBA00011738"/>
    </source>
</evidence>